<keyword evidence="2" id="KW-1185">Reference proteome</keyword>
<organism evidence="1 2">
    <name type="scientific">Thioclava electrotropha</name>
    <dbReference type="NCBI Taxonomy" id="1549850"/>
    <lineage>
        <taxon>Bacteria</taxon>
        <taxon>Pseudomonadati</taxon>
        <taxon>Pseudomonadota</taxon>
        <taxon>Alphaproteobacteria</taxon>
        <taxon>Rhodobacterales</taxon>
        <taxon>Paracoccaceae</taxon>
        <taxon>Thioclava</taxon>
    </lineage>
</organism>
<dbReference type="RefSeq" id="WP_083077668.1">
    <property type="nucleotide sequence ID" value="NZ_CP053562.1"/>
</dbReference>
<reference evidence="1 2" key="1">
    <citation type="submission" date="2020-05" db="EMBL/GenBank/DDBJ databases">
        <title>Thioclava electrotropha strain Elox9 finished genome.</title>
        <authorList>
            <person name="Rowe A.R."/>
            <person name="Wilbanks E.G."/>
        </authorList>
    </citation>
    <scope>NUCLEOTIDE SEQUENCE [LARGE SCALE GENOMIC DNA]</scope>
    <source>
        <strain evidence="1 2">Elox9</strain>
    </source>
</reference>
<sequence length="355" mass="37403">MGLLQRIFGKAETRATGTGYTSQVMTSRAAYITGRDGAAELTATVQGCVSLWESGLSLADVQGTDVLTRRNLALAARALALRGEAVFYIAEDRLIPATDWDLTTRLAQPVAYRLTLPDTGGGRTMTALAGEVLHFRIGSDVNAPYSGQAPLRRSGLTAGLLHHVETALAEAFQNMPLGSQIVPMPEMPDTDMNTMAGSFRGNRGNVLIRESVNVSAAGGPAPVQDWKASDVTPDLSKAMTRETLSAARDAVQMAFGVLPGLASSATTGPMVREAQRHLAQWTLQPLAMSMAEEATEKLGAVVDIDTLRPLQAYDAGGRARAAATVVQALGMAKEAGVDPDQALKLVNWGKDDGAA</sequence>
<evidence type="ECO:0000313" key="2">
    <source>
        <dbReference type="Proteomes" id="UP000192422"/>
    </source>
</evidence>
<gene>
    <name evidence="1" type="ORF">AKL02_003025</name>
</gene>
<dbReference type="EMBL" id="CP053562">
    <property type="protein sequence ID" value="QPZ89964.1"/>
    <property type="molecule type" value="Genomic_DNA"/>
</dbReference>
<dbReference type="InterPro" id="IPR006944">
    <property type="entry name" value="Phage/GTA_portal"/>
</dbReference>
<proteinExistence type="predicted"/>
<evidence type="ECO:0000313" key="1">
    <source>
        <dbReference type="EMBL" id="QPZ89964.1"/>
    </source>
</evidence>
<dbReference type="Pfam" id="PF04860">
    <property type="entry name" value="Phage_portal"/>
    <property type="match status" value="1"/>
</dbReference>
<accession>A0ABX6YQ81</accession>
<name>A0ABX6YQ81_9RHOB</name>
<protein>
    <submittedName>
        <fullName evidence="1">Phage portal protein</fullName>
    </submittedName>
</protein>
<dbReference type="Proteomes" id="UP000192422">
    <property type="component" value="Chromosome"/>
</dbReference>